<keyword evidence="1" id="KW-0328">Glycosyltransferase</keyword>
<organism evidence="4 5">
    <name type="scientific">Nocardiopsis changdeensis</name>
    <dbReference type="NCBI Taxonomy" id="2831969"/>
    <lineage>
        <taxon>Bacteria</taxon>
        <taxon>Bacillati</taxon>
        <taxon>Actinomycetota</taxon>
        <taxon>Actinomycetes</taxon>
        <taxon>Streptosporangiales</taxon>
        <taxon>Nocardiopsidaceae</taxon>
        <taxon>Nocardiopsis</taxon>
    </lineage>
</organism>
<dbReference type="Pfam" id="PF13439">
    <property type="entry name" value="Glyco_transf_4"/>
    <property type="match status" value="1"/>
</dbReference>
<accession>A0ABX8BV93</accession>
<protein>
    <submittedName>
        <fullName evidence="4">Glycosyltransferase family 4 protein</fullName>
    </submittedName>
</protein>
<dbReference type="Proteomes" id="UP000676079">
    <property type="component" value="Chromosome"/>
</dbReference>
<dbReference type="InterPro" id="IPR028098">
    <property type="entry name" value="Glyco_trans_4-like_N"/>
</dbReference>
<evidence type="ECO:0000313" key="4">
    <source>
        <dbReference type="EMBL" id="QUX26165.1"/>
    </source>
</evidence>
<evidence type="ECO:0000256" key="2">
    <source>
        <dbReference type="ARBA" id="ARBA00022679"/>
    </source>
</evidence>
<keyword evidence="5" id="KW-1185">Reference proteome</keyword>
<dbReference type="PANTHER" id="PTHR45947:SF3">
    <property type="entry name" value="SULFOQUINOVOSYL TRANSFERASE SQD2"/>
    <property type="match status" value="1"/>
</dbReference>
<sequence>MRIGLVCPYSWDVPGGVQQHVGDLADALIARGHEVSILAPVGDGAADLPDHLVPAGRPVPVPYNGSVARLSFGPRTAARVHRWIARGGFDVLHIHEPAAPSVSLLACWAAEGPLVGTFHTANPRSRAMSAGSHALRSALEKVHARIAVSEAARRTLVEHLGGDAVLIPNGVAVRRFADARPLPGFPGEGGSIGFLGRLDEPRKGLAVLLEAFTRLAPHRPGLRLLVAGPGDPGPALAAVPDRLRERIVLTGRLDDGDKVRAYHSADLFCAPNLGGESFGIVLTEAMAAGAALLASDIPAFSAVLGGGRAGELFAVGDAADLARRADALLDDPDRRAVLSRAAREAVRAYDWDTVAADIVSVYETVLAGERVRTH</sequence>
<proteinExistence type="predicted"/>
<evidence type="ECO:0000313" key="5">
    <source>
        <dbReference type="Proteomes" id="UP000676079"/>
    </source>
</evidence>
<keyword evidence="2" id="KW-0808">Transferase</keyword>
<dbReference type="PANTHER" id="PTHR45947">
    <property type="entry name" value="SULFOQUINOVOSYL TRANSFERASE SQD2"/>
    <property type="match status" value="1"/>
</dbReference>
<dbReference type="CDD" id="cd03801">
    <property type="entry name" value="GT4_PimA-like"/>
    <property type="match status" value="1"/>
</dbReference>
<reference evidence="4 5" key="1">
    <citation type="submission" date="2021-05" db="EMBL/GenBank/DDBJ databases">
        <title>Direct Submission.</title>
        <authorList>
            <person name="Li K."/>
            <person name="Gao J."/>
        </authorList>
    </citation>
    <scope>NUCLEOTIDE SEQUENCE [LARGE SCALE GENOMIC DNA]</scope>
    <source>
        <strain evidence="4 5">Mg02</strain>
    </source>
</reference>
<name>A0ABX8BV93_9ACTN</name>
<dbReference type="Gene3D" id="3.40.50.2000">
    <property type="entry name" value="Glycogen Phosphorylase B"/>
    <property type="match status" value="2"/>
</dbReference>
<dbReference type="SUPFAM" id="SSF53756">
    <property type="entry name" value="UDP-Glycosyltransferase/glycogen phosphorylase"/>
    <property type="match status" value="1"/>
</dbReference>
<gene>
    <name evidence="4" type="ORF">KGD84_23320</name>
</gene>
<evidence type="ECO:0000259" key="3">
    <source>
        <dbReference type="Pfam" id="PF13439"/>
    </source>
</evidence>
<evidence type="ECO:0000256" key="1">
    <source>
        <dbReference type="ARBA" id="ARBA00022676"/>
    </source>
</evidence>
<dbReference type="EMBL" id="CP074133">
    <property type="protein sequence ID" value="QUX26165.1"/>
    <property type="molecule type" value="Genomic_DNA"/>
</dbReference>
<dbReference type="Pfam" id="PF13692">
    <property type="entry name" value="Glyco_trans_1_4"/>
    <property type="match status" value="1"/>
</dbReference>
<feature type="domain" description="Glycosyltransferase subfamily 4-like N-terminal" evidence="3">
    <location>
        <begin position="14"/>
        <end position="173"/>
    </location>
</feature>
<dbReference type="InterPro" id="IPR050194">
    <property type="entry name" value="Glycosyltransferase_grp1"/>
</dbReference>